<sequence>MSDESQHDDDKSSLKHTIEQSPTLESPSKLLKTQSPTPQPIPQLNTQETAQQTTPTLIHPPQSTPPPQTQTQTESTQTPTLTQQPVKIPPVKTNKPNYEVIDGSKLRKFLNKYITGDLLICLNEIWKLKEKGDLKVNDDDDDSNVLIKLGELLIELGMNKKKNTRMEQDTDTDTQIKTEN</sequence>
<proteinExistence type="predicted"/>
<accession>A0A1E4T7L1</accession>
<evidence type="ECO:0000256" key="1">
    <source>
        <dbReference type="SAM" id="MobiDB-lite"/>
    </source>
</evidence>
<evidence type="ECO:0000313" key="2">
    <source>
        <dbReference type="EMBL" id="ODV87750.1"/>
    </source>
</evidence>
<protein>
    <submittedName>
        <fullName evidence="2">Uncharacterized protein</fullName>
    </submittedName>
</protein>
<dbReference type="Proteomes" id="UP000094801">
    <property type="component" value="Unassembled WGS sequence"/>
</dbReference>
<name>A0A1E4T7L1_9ASCO</name>
<dbReference type="OrthoDB" id="417678at2759"/>
<reference evidence="3" key="1">
    <citation type="submission" date="2016-04" db="EMBL/GenBank/DDBJ databases">
        <title>Comparative genomics of biotechnologically important yeasts.</title>
        <authorList>
            <consortium name="DOE Joint Genome Institute"/>
            <person name="Riley R."/>
            <person name="Haridas S."/>
            <person name="Wolfe K.H."/>
            <person name="Lopes M.R."/>
            <person name="Hittinger C.T."/>
            <person name="Goker M."/>
            <person name="Salamov A."/>
            <person name="Wisecaver J."/>
            <person name="Long T.M."/>
            <person name="Aerts A.L."/>
            <person name="Barry K."/>
            <person name="Choi C."/>
            <person name="Clum A."/>
            <person name="Coughlan A.Y."/>
            <person name="Deshpande S."/>
            <person name="Douglass A.P."/>
            <person name="Hanson S.J."/>
            <person name="Klenk H.-P."/>
            <person name="Labutti K."/>
            <person name="Lapidus A."/>
            <person name="Lindquist E."/>
            <person name="Lipzen A."/>
            <person name="Meier-Kolthoff J.P."/>
            <person name="Ohm R.A."/>
            <person name="Otillar R.P."/>
            <person name="Pangilinan J."/>
            <person name="Peng Y."/>
            <person name="Rokas A."/>
            <person name="Rosa C.A."/>
            <person name="Scheuner C."/>
            <person name="Sibirny A.A."/>
            <person name="Slot J.C."/>
            <person name="Stielow J.B."/>
            <person name="Sun H."/>
            <person name="Kurtzman C.P."/>
            <person name="Blackwell M."/>
            <person name="Grigoriev I.V."/>
            <person name="Jeffries T.W."/>
        </authorList>
    </citation>
    <scope>NUCLEOTIDE SEQUENCE [LARGE SCALE GENOMIC DNA]</scope>
    <source>
        <strain evidence="3">NRRL YB-2248</strain>
    </source>
</reference>
<feature type="region of interest" description="Disordered" evidence="1">
    <location>
        <begin position="1"/>
        <end position="96"/>
    </location>
</feature>
<keyword evidence="3" id="KW-1185">Reference proteome</keyword>
<feature type="region of interest" description="Disordered" evidence="1">
    <location>
        <begin position="161"/>
        <end position="180"/>
    </location>
</feature>
<gene>
    <name evidence="2" type="ORF">CANARDRAFT_25969</name>
</gene>
<evidence type="ECO:0000313" key="3">
    <source>
        <dbReference type="Proteomes" id="UP000094801"/>
    </source>
</evidence>
<dbReference type="EMBL" id="KV453847">
    <property type="protein sequence ID" value="ODV87750.1"/>
    <property type="molecule type" value="Genomic_DNA"/>
</dbReference>
<feature type="compositionally biased region" description="Polar residues" evidence="1">
    <location>
        <begin position="19"/>
        <end position="56"/>
    </location>
</feature>
<feature type="compositionally biased region" description="Low complexity" evidence="1">
    <location>
        <begin position="69"/>
        <end position="85"/>
    </location>
</feature>
<organism evidence="2 3">
    <name type="scientific">[Candida] arabinofermentans NRRL YB-2248</name>
    <dbReference type="NCBI Taxonomy" id="983967"/>
    <lineage>
        <taxon>Eukaryota</taxon>
        <taxon>Fungi</taxon>
        <taxon>Dikarya</taxon>
        <taxon>Ascomycota</taxon>
        <taxon>Saccharomycotina</taxon>
        <taxon>Pichiomycetes</taxon>
        <taxon>Pichiales</taxon>
        <taxon>Pichiaceae</taxon>
        <taxon>Ogataea</taxon>
        <taxon>Ogataea/Candida clade</taxon>
    </lineage>
</organism>
<feature type="compositionally biased region" description="Basic and acidic residues" evidence="1">
    <location>
        <begin position="1"/>
        <end position="18"/>
    </location>
</feature>
<feature type="compositionally biased region" description="Basic and acidic residues" evidence="1">
    <location>
        <begin position="164"/>
        <end position="180"/>
    </location>
</feature>
<dbReference type="AlphaFoldDB" id="A0A1E4T7L1"/>